<dbReference type="EMBL" id="ML211049">
    <property type="protein sequence ID" value="TFK90342.1"/>
    <property type="molecule type" value="Genomic_DNA"/>
</dbReference>
<evidence type="ECO:0000256" key="3">
    <source>
        <dbReference type="ARBA" id="ARBA00022630"/>
    </source>
</evidence>
<name>A0A5C3PLY2_9APHY</name>
<evidence type="ECO:0000259" key="7">
    <source>
        <dbReference type="Pfam" id="PF07976"/>
    </source>
</evidence>
<dbReference type="SUPFAM" id="SSF52833">
    <property type="entry name" value="Thioredoxin-like"/>
    <property type="match status" value="1"/>
</dbReference>
<proteinExistence type="inferred from homology"/>
<dbReference type="AlphaFoldDB" id="A0A5C3PLY2"/>
<feature type="domain" description="Phenol hydroxylase-like C-terminal dimerisation" evidence="7">
    <location>
        <begin position="509"/>
        <end position="558"/>
    </location>
</feature>
<dbReference type="InterPro" id="IPR038220">
    <property type="entry name" value="PHOX_C_sf"/>
</dbReference>
<comment type="cofactor">
    <cofactor evidence="1">
        <name>FAD</name>
        <dbReference type="ChEBI" id="CHEBI:57692"/>
    </cofactor>
</comment>
<evidence type="ECO:0000256" key="4">
    <source>
        <dbReference type="ARBA" id="ARBA00022827"/>
    </source>
</evidence>
<dbReference type="GO" id="GO:0071949">
    <property type="term" value="F:FAD binding"/>
    <property type="evidence" value="ECO:0007669"/>
    <property type="project" value="InterPro"/>
</dbReference>
<feature type="domain" description="FAD-binding" evidence="6">
    <location>
        <begin position="9"/>
        <end position="353"/>
    </location>
</feature>
<evidence type="ECO:0000256" key="1">
    <source>
        <dbReference type="ARBA" id="ARBA00001974"/>
    </source>
</evidence>
<dbReference type="Pfam" id="PF01494">
    <property type="entry name" value="FAD_binding_3"/>
    <property type="match status" value="1"/>
</dbReference>
<keyword evidence="5" id="KW-0560">Oxidoreductase</keyword>
<evidence type="ECO:0000313" key="9">
    <source>
        <dbReference type="Proteomes" id="UP000308197"/>
    </source>
</evidence>
<dbReference type="InParanoid" id="A0A5C3PLY2"/>
<dbReference type="PANTHER" id="PTHR43004">
    <property type="entry name" value="TRK SYSTEM POTASSIUM UPTAKE PROTEIN"/>
    <property type="match status" value="1"/>
</dbReference>
<accession>A0A5C3PLY2</accession>
<dbReference type="PANTHER" id="PTHR43004:SF19">
    <property type="entry name" value="BINDING MONOOXYGENASE, PUTATIVE (JCVI)-RELATED"/>
    <property type="match status" value="1"/>
</dbReference>
<dbReference type="Gene3D" id="3.30.70.2450">
    <property type="match status" value="1"/>
</dbReference>
<evidence type="ECO:0000256" key="5">
    <source>
        <dbReference type="ARBA" id="ARBA00023002"/>
    </source>
</evidence>
<evidence type="ECO:0000256" key="2">
    <source>
        <dbReference type="ARBA" id="ARBA00007801"/>
    </source>
</evidence>
<evidence type="ECO:0000259" key="6">
    <source>
        <dbReference type="Pfam" id="PF01494"/>
    </source>
</evidence>
<comment type="similarity">
    <text evidence="2">Belongs to the PheA/TfdB FAD monooxygenase family.</text>
</comment>
<protein>
    <submittedName>
        <fullName evidence="8">Uncharacterized protein</fullName>
    </submittedName>
</protein>
<dbReference type="STRING" id="1314778.A0A5C3PLY2"/>
<gene>
    <name evidence="8" type="ORF">K466DRAFT_597056</name>
</gene>
<dbReference type="Proteomes" id="UP000308197">
    <property type="component" value="Unassembled WGS sequence"/>
</dbReference>
<dbReference type="PRINTS" id="PR00420">
    <property type="entry name" value="RNGMNOXGNASE"/>
</dbReference>
<dbReference type="InterPro" id="IPR002938">
    <property type="entry name" value="FAD-bd"/>
</dbReference>
<keyword evidence="3" id="KW-0285">Flavoprotein</keyword>
<sequence>MANTTQTSSVLIIGAGPSGLAAALTLAQNGIPIRIIDKATEFHKSSRGGGLHPRTMEFYRFLGVAQDAKRLGRPLPPVQMYKLPGGTEVVANWKLFEDMHLTPDRPEETTTVSQYVNEGIFRDHLSKYGVHVELGTEPASIEQDATGVTVFLKHAGVDEAETARFVYVIGADGARGFTRKAIGAKFEGETKEADGQTWADIEVEGISSDFWHVWTETGKFSILMRPKKEPGKFHVGIVGQDFDPADLATDPTRFCEFFYANTGRKDIVLKNFTSLTYWKPKMRMVNKLYDGRVFLCGDIAHVHSPTGGQGLNTGVGDSFNLAWKVALVYKGLASPELLATYQTERMPVIAHVLAVTSNLYTGLVHRQQDDSPARSTKEATSFFKWRNNALRQLEVNYRWSPVVFDARGMLGMDEQTLQAHAYEGYPGEPVRAGDRAPDAPGLADATGSETSLFDIFKPYKHTLLVFSPEQVGSRTEEVVAAARNSPLGSVIQTLVLDRHGVPAAVEGATAYHDKEGHAHKAYGVDGETFAVVVVRPDGYIGAFVNDVDGLQTYFTRIVRGPVV</sequence>
<dbReference type="Gene3D" id="3.50.50.60">
    <property type="entry name" value="FAD/NAD(P)-binding domain"/>
    <property type="match status" value="1"/>
</dbReference>
<dbReference type="SUPFAM" id="SSF51905">
    <property type="entry name" value="FAD/NAD(P)-binding domain"/>
    <property type="match status" value="1"/>
</dbReference>
<dbReference type="InterPro" id="IPR036249">
    <property type="entry name" value="Thioredoxin-like_sf"/>
</dbReference>
<organism evidence="8 9">
    <name type="scientific">Polyporus arcularius HHB13444</name>
    <dbReference type="NCBI Taxonomy" id="1314778"/>
    <lineage>
        <taxon>Eukaryota</taxon>
        <taxon>Fungi</taxon>
        <taxon>Dikarya</taxon>
        <taxon>Basidiomycota</taxon>
        <taxon>Agaricomycotina</taxon>
        <taxon>Agaricomycetes</taxon>
        <taxon>Polyporales</taxon>
        <taxon>Polyporaceae</taxon>
        <taxon>Polyporus</taxon>
    </lineage>
</organism>
<dbReference type="Gene3D" id="3.40.30.20">
    <property type="match status" value="1"/>
</dbReference>
<keyword evidence="4" id="KW-0274">FAD</keyword>
<evidence type="ECO:0000313" key="8">
    <source>
        <dbReference type="EMBL" id="TFK90342.1"/>
    </source>
</evidence>
<dbReference type="InterPro" id="IPR050641">
    <property type="entry name" value="RIFMO-like"/>
</dbReference>
<keyword evidence="9" id="KW-1185">Reference proteome</keyword>
<dbReference type="Pfam" id="PF07976">
    <property type="entry name" value="Phe_hydrox_dim"/>
    <property type="match status" value="1"/>
</dbReference>
<dbReference type="GO" id="GO:0016709">
    <property type="term" value="F:oxidoreductase activity, acting on paired donors, with incorporation or reduction of molecular oxygen, NAD(P)H as one donor, and incorporation of one atom of oxygen"/>
    <property type="evidence" value="ECO:0007669"/>
    <property type="project" value="UniProtKB-ARBA"/>
</dbReference>
<dbReference type="InterPro" id="IPR036188">
    <property type="entry name" value="FAD/NAD-bd_sf"/>
</dbReference>
<reference evidence="8 9" key="1">
    <citation type="journal article" date="2019" name="Nat. Ecol. Evol.">
        <title>Megaphylogeny resolves global patterns of mushroom evolution.</title>
        <authorList>
            <person name="Varga T."/>
            <person name="Krizsan K."/>
            <person name="Foldi C."/>
            <person name="Dima B."/>
            <person name="Sanchez-Garcia M."/>
            <person name="Sanchez-Ramirez S."/>
            <person name="Szollosi G.J."/>
            <person name="Szarkandi J.G."/>
            <person name="Papp V."/>
            <person name="Albert L."/>
            <person name="Andreopoulos W."/>
            <person name="Angelini C."/>
            <person name="Antonin V."/>
            <person name="Barry K.W."/>
            <person name="Bougher N.L."/>
            <person name="Buchanan P."/>
            <person name="Buyck B."/>
            <person name="Bense V."/>
            <person name="Catcheside P."/>
            <person name="Chovatia M."/>
            <person name="Cooper J."/>
            <person name="Damon W."/>
            <person name="Desjardin D."/>
            <person name="Finy P."/>
            <person name="Geml J."/>
            <person name="Haridas S."/>
            <person name="Hughes K."/>
            <person name="Justo A."/>
            <person name="Karasinski D."/>
            <person name="Kautmanova I."/>
            <person name="Kiss B."/>
            <person name="Kocsube S."/>
            <person name="Kotiranta H."/>
            <person name="LaButti K.M."/>
            <person name="Lechner B.E."/>
            <person name="Liimatainen K."/>
            <person name="Lipzen A."/>
            <person name="Lukacs Z."/>
            <person name="Mihaltcheva S."/>
            <person name="Morgado L.N."/>
            <person name="Niskanen T."/>
            <person name="Noordeloos M.E."/>
            <person name="Ohm R.A."/>
            <person name="Ortiz-Santana B."/>
            <person name="Ovrebo C."/>
            <person name="Racz N."/>
            <person name="Riley R."/>
            <person name="Savchenko A."/>
            <person name="Shiryaev A."/>
            <person name="Soop K."/>
            <person name="Spirin V."/>
            <person name="Szebenyi C."/>
            <person name="Tomsovsky M."/>
            <person name="Tulloss R.E."/>
            <person name="Uehling J."/>
            <person name="Grigoriev I.V."/>
            <person name="Vagvolgyi C."/>
            <person name="Papp T."/>
            <person name="Martin F.M."/>
            <person name="Miettinen O."/>
            <person name="Hibbett D.S."/>
            <person name="Nagy L.G."/>
        </authorList>
    </citation>
    <scope>NUCLEOTIDE SEQUENCE [LARGE SCALE GENOMIC DNA]</scope>
    <source>
        <strain evidence="8 9">HHB13444</strain>
    </source>
</reference>
<dbReference type="InterPro" id="IPR012941">
    <property type="entry name" value="Phe_hydrox_C_dim_dom"/>
</dbReference>